<accession>A0A4U0SK64</accession>
<reference evidence="2 3" key="1">
    <citation type="submission" date="2019-04" db="EMBL/GenBank/DDBJ databases">
        <title>Streptomyces oryziradicis sp. nov., a novel actinomycete isolated from rhizosphere soil of rice (Oryza sativa L.).</title>
        <authorList>
            <person name="Li C."/>
        </authorList>
    </citation>
    <scope>NUCLEOTIDE SEQUENCE [LARGE SCALE GENOMIC DNA]</scope>
    <source>
        <strain evidence="2 3">NEAU-C40</strain>
    </source>
</reference>
<sequence length="272" mass="29193">MTTTSSGNNGTPSEDIDTSRPHPARMYDYFLGGKDNYEVDRAAAERVAAAAPEVRASVRANRAFLHRAVRHLVADCGIRQILDIGTGLPTAPNVHQVAQAIAPDTHVVYVDNDPIVNAHANALLTDTGNTSVLLADLRDPGAILAHPDVRKLIDFDEPVALTLLAILHFITDAEDPAAILATFRDALPEGSYLVLSHVTGDIHDDRTEAAAVYNSSTAPLTLRTRAQIVDLFTGFTLLDPGIVQVPSWRPDGPLPADSHTVGFYGGVARKDR</sequence>
<name>A0A4U0SK64_9ACTN</name>
<evidence type="ECO:0000313" key="3">
    <source>
        <dbReference type="Proteomes" id="UP000305778"/>
    </source>
</evidence>
<evidence type="ECO:0000256" key="1">
    <source>
        <dbReference type="SAM" id="MobiDB-lite"/>
    </source>
</evidence>
<evidence type="ECO:0000313" key="2">
    <source>
        <dbReference type="EMBL" id="TKA09543.1"/>
    </source>
</evidence>
<proteinExistence type="predicted"/>
<feature type="compositionally biased region" description="Low complexity" evidence="1">
    <location>
        <begin position="1"/>
        <end position="11"/>
    </location>
</feature>
<dbReference type="RefSeq" id="WP_136725672.1">
    <property type="nucleotide sequence ID" value="NZ_SUMC01000021.1"/>
</dbReference>
<keyword evidence="2" id="KW-0489">Methyltransferase</keyword>
<comment type="caution">
    <text evidence="2">The sequence shown here is derived from an EMBL/GenBank/DDBJ whole genome shotgun (WGS) entry which is preliminary data.</text>
</comment>
<dbReference type="GO" id="GO:0032259">
    <property type="term" value="P:methylation"/>
    <property type="evidence" value="ECO:0007669"/>
    <property type="project" value="UniProtKB-KW"/>
</dbReference>
<dbReference type="PIRSF" id="PIRSF017393">
    <property type="entry name" value="MTase_SAV2177"/>
    <property type="match status" value="1"/>
</dbReference>
<keyword evidence="3" id="KW-1185">Reference proteome</keyword>
<dbReference type="Proteomes" id="UP000305778">
    <property type="component" value="Unassembled WGS sequence"/>
</dbReference>
<dbReference type="EMBL" id="SUMC01000021">
    <property type="protein sequence ID" value="TKA09543.1"/>
    <property type="molecule type" value="Genomic_DNA"/>
</dbReference>
<dbReference type="OrthoDB" id="4134439at2"/>
<dbReference type="InterPro" id="IPR006764">
    <property type="entry name" value="SAM_dep_MeTrfase_SAV2177_type"/>
</dbReference>
<dbReference type="InterPro" id="IPR029063">
    <property type="entry name" value="SAM-dependent_MTases_sf"/>
</dbReference>
<keyword evidence="2" id="KW-0808">Transferase</keyword>
<dbReference type="CDD" id="cd02440">
    <property type="entry name" value="AdoMet_MTases"/>
    <property type="match status" value="1"/>
</dbReference>
<dbReference type="GO" id="GO:0008168">
    <property type="term" value="F:methyltransferase activity"/>
    <property type="evidence" value="ECO:0007669"/>
    <property type="project" value="UniProtKB-KW"/>
</dbReference>
<dbReference type="Gene3D" id="3.40.50.150">
    <property type="entry name" value="Vaccinia Virus protein VP39"/>
    <property type="match status" value="1"/>
</dbReference>
<dbReference type="AlphaFoldDB" id="A0A4U0SK64"/>
<protein>
    <submittedName>
        <fullName evidence="2">SAM-dependent methyltransferase</fullName>
    </submittedName>
</protein>
<dbReference type="Pfam" id="PF04672">
    <property type="entry name" value="Methyltransf_19"/>
    <property type="match status" value="1"/>
</dbReference>
<dbReference type="SUPFAM" id="SSF53335">
    <property type="entry name" value="S-adenosyl-L-methionine-dependent methyltransferases"/>
    <property type="match status" value="1"/>
</dbReference>
<gene>
    <name evidence="2" type="ORF">FCI23_22145</name>
</gene>
<organism evidence="2 3">
    <name type="scientific">Actinacidiphila oryziradicis</name>
    <dbReference type="NCBI Taxonomy" id="2571141"/>
    <lineage>
        <taxon>Bacteria</taxon>
        <taxon>Bacillati</taxon>
        <taxon>Actinomycetota</taxon>
        <taxon>Actinomycetes</taxon>
        <taxon>Kitasatosporales</taxon>
        <taxon>Streptomycetaceae</taxon>
        <taxon>Actinacidiphila</taxon>
    </lineage>
</organism>
<feature type="region of interest" description="Disordered" evidence="1">
    <location>
        <begin position="1"/>
        <end position="22"/>
    </location>
</feature>